<sequence length="317" mass="33898">MSGHDEERADSAQLEAKIKKRSWGRWALLALVTLVVFVLLGTKLDYAKVGSVLGAADPFLLFVGLLITATFPVFSALRWQRVMNGLGHQLAFGEAFELIMAAWPMGTLTPSKAGDVVKAYYLRNRIPIRTTLGSVLAERALDVLVLLALALFGCVLFQRWDLALLAGGGLLAGLVGITVLLTVRLPLPAKLQDKVDGVLEALRVVGRSPRLLSEVLLLTVINWMASVVQVVVCYKALGVVVPLTFTTGAVPLAIFVGLLPLTLSGMGTRDSAFIALFGTLGVAAEVSLGVGLLYSLYGYWLPALAGLPFMKRVLGRG</sequence>
<evidence type="ECO:0000256" key="4">
    <source>
        <dbReference type="ARBA" id="ARBA00022989"/>
    </source>
</evidence>
<evidence type="ECO:0000313" key="8">
    <source>
        <dbReference type="Proteomes" id="UP000739538"/>
    </source>
</evidence>
<gene>
    <name evidence="7" type="ORF">KDA27_26760</name>
</gene>
<feature type="transmembrane region" description="Helical" evidence="6">
    <location>
        <begin position="243"/>
        <end position="261"/>
    </location>
</feature>
<feature type="transmembrane region" description="Helical" evidence="6">
    <location>
        <begin position="140"/>
        <end position="158"/>
    </location>
</feature>
<dbReference type="EMBL" id="JAGQHS010000342">
    <property type="protein sequence ID" value="MCA9759424.1"/>
    <property type="molecule type" value="Genomic_DNA"/>
</dbReference>
<feature type="transmembrane region" description="Helical" evidence="6">
    <location>
        <begin position="26"/>
        <end position="47"/>
    </location>
</feature>
<keyword evidence="5 6" id="KW-0472">Membrane</keyword>
<protein>
    <submittedName>
        <fullName evidence="7">Flippase-like domain-containing protein</fullName>
    </submittedName>
</protein>
<evidence type="ECO:0000313" key="7">
    <source>
        <dbReference type="EMBL" id="MCA9759424.1"/>
    </source>
</evidence>
<dbReference type="Pfam" id="PF03706">
    <property type="entry name" value="LPG_synthase_TM"/>
    <property type="match status" value="1"/>
</dbReference>
<dbReference type="Proteomes" id="UP000739538">
    <property type="component" value="Unassembled WGS sequence"/>
</dbReference>
<evidence type="ECO:0000256" key="5">
    <source>
        <dbReference type="ARBA" id="ARBA00023136"/>
    </source>
</evidence>
<comment type="caution">
    <text evidence="7">The sequence shown here is derived from an EMBL/GenBank/DDBJ whole genome shotgun (WGS) entry which is preliminary data.</text>
</comment>
<dbReference type="InterPro" id="IPR022791">
    <property type="entry name" value="L-PG_synthase/AglD"/>
</dbReference>
<organism evidence="7 8">
    <name type="scientific">Eiseniibacteriota bacterium</name>
    <dbReference type="NCBI Taxonomy" id="2212470"/>
    <lineage>
        <taxon>Bacteria</taxon>
        <taxon>Candidatus Eiseniibacteriota</taxon>
    </lineage>
</organism>
<name>A0A956SH97_UNCEI</name>
<feature type="transmembrane region" description="Helical" evidence="6">
    <location>
        <begin position="164"/>
        <end position="183"/>
    </location>
</feature>
<keyword evidence="2" id="KW-1003">Cell membrane</keyword>
<dbReference type="NCBIfam" id="TIGR00374">
    <property type="entry name" value="flippase-like domain"/>
    <property type="match status" value="2"/>
</dbReference>
<proteinExistence type="predicted"/>
<keyword evidence="4 6" id="KW-1133">Transmembrane helix</keyword>
<evidence type="ECO:0000256" key="1">
    <source>
        <dbReference type="ARBA" id="ARBA00004651"/>
    </source>
</evidence>
<evidence type="ECO:0000256" key="3">
    <source>
        <dbReference type="ARBA" id="ARBA00022692"/>
    </source>
</evidence>
<evidence type="ECO:0000256" key="6">
    <source>
        <dbReference type="SAM" id="Phobius"/>
    </source>
</evidence>
<feature type="transmembrane region" description="Helical" evidence="6">
    <location>
        <begin position="273"/>
        <end position="300"/>
    </location>
</feature>
<dbReference type="PANTHER" id="PTHR40277">
    <property type="entry name" value="BLL5419 PROTEIN"/>
    <property type="match status" value="1"/>
</dbReference>
<feature type="transmembrane region" description="Helical" evidence="6">
    <location>
        <begin position="215"/>
        <end position="237"/>
    </location>
</feature>
<accession>A0A956SH97</accession>
<reference evidence="7" key="1">
    <citation type="submission" date="2020-04" db="EMBL/GenBank/DDBJ databases">
        <authorList>
            <person name="Zhang T."/>
        </authorList>
    </citation>
    <scope>NUCLEOTIDE SEQUENCE</scope>
    <source>
        <strain evidence="7">HKST-UBA02</strain>
    </source>
</reference>
<feature type="transmembrane region" description="Helical" evidence="6">
    <location>
        <begin position="59"/>
        <end position="77"/>
    </location>
</feature>
<reference evidence="7" key="2">
    <citation type="journal article" date="2021" name="Microbiome">
        <title>Successional dynamics and alternative stable states in a saline activated sludge microbial community over 9 years.</title>
        <authorList>
            <person name="Wang Y."/>
            <person name="Ye J."/>
            <person name="Ju F."/>
            <person name="Liu L."/>
            <person name="Boyd J.A."/>
            <person name="Deng Y."/>
            <person name="Parks D.H."/>
            <person name="Jiang X."/>
            <person name="Yin X."/>
            <person name="Woodcroft B.J."/>
            <person name="Tyson G.W."/>
            <person name="Hugenholtz P."/>
            <person name="Polz M.F."/>
            <person name="Zhang T."/>
        </authorList>
    </citation>
    <scope>NUCLEOTIDE SEQUENCE</scope>
    <source>
        <strain evidence="7">HKST-UBA02</strain>
    </source>
</reference>
<comment type="subcellular location">
    <subcellularLocation>
        <location evidence="1">Cell membrane</location>
        <topology evidence="1">Multi-pass membrane protein</topology>
    </subcellularLocation>
</comment>
<dbReference type="AlphaFoldDB" id="A0A956SH97"/>
<keyword evidence="3 6" id="KW-0812">Transmembrane</keyword>
<evidence type="ECO:0000256" key="2">
    <source>
        <dbReference type="ARBA" id="ARBA00022475"/>
    </source>
</evidence>
<dbReference type="PANTHER" id="PTHR40277:SF1">
    <property type="entry name" value="BLL5419 PROTEIN"/>
    <property type="match status" value="1"/>
</dbReference>
<dbReference type="GO" id="GO:0005886">
    <property type="term" value="C:plasma membrane"/>
    <property type="evidence" value="ECO:0007669"/>
    <property type="project" value="UniProtKB-SubCell"/>
</dbReference>